<dbReference type="SUPFAM" id="SSF109998">
    <property type="entry name" value="Triger factor/SurA peptide-binding domain-like"/>
    <property type="match status" value="1"/>
</dbReference>
<protein>
    <recommendedName>
        <fullName evidence="9">Periplasmic chaperone PpiD</fullName>
    </recommendedName>
    <alternativeName>
        <fullName evidence="10">Periplasmic folding chaperone</fullName>
    </alternativeName>
</protein>
<comment type="caution">
    <text evidence="14">The sequence shown here is derived from an EMBL/GenBank/DDBJ whole genome shotgun (WGS) entry which is preliminary data.</text>
</comment>
<keyword evidence="11" id="KW-0413">Isomerase</keyword>
<evidence type="ECO:0000256" key="3">
    <source>
        <dbReference type="ARBA" id="ARBA00022519"/>
    </source>
</evidence>
<evidence type="ECO:0000256" key="7">
    <source>
        <dbReference type="ARBA" id="ARBA00023186"/>
    </source>
</evidence>
<dbReference type="EMBL" id="JACOOK010000002">
    <property type="protein sequence ID" value="MBC5616087.1"/>
    <property type="molecule type" value="Genomic_DNA"/>
</dbReference>
<evidence type="ECO:0000259" key="13">
    <source>
        <dbReference type="PROSITE" id="PS50198"/>
    </source>
</evidence>
<keyword evidence="3" id="KW-0997">Cell inner membrane</keyword>
<evidence type="ECO:0000256" key="11">
    <source>
        <dbReference type="PROSITE-ProRule" id="PRU00278"/>
    </source>
</evidence>
<dbReference type="RefSeq" id="WP_118655386.1">
    <property type="nucleotide sequence ID" value="NZ_JACOOK010000002.1"/>
</dbReference>
<evidence type="ECO:0000256" key="8">
    <source>
        <dbReference type="ARBA" id="ARBA00038408"/>
    </source>
</evidence>
<evidence type="ECO:0000256" key="12">
    <source>
        <dbReference type="SAM" id="Phobius"/>
    </source>
</evidence>
<accession>A0ABR7CKB7</accession>
<keyword evidence="6 12" id="KW-0472">Membrane</keyword>
<sequence>MATLNTLRTRGGIIVSVVIGIALLSFLLGDFGNTGAKLMNDRKMKVGTINGEKIGYAEFADKVDVYTKALETMYGSQSLSAEQQENVKNQVWQALIMQYAWEPGFEQSGLQVSENEQIDMVDGSFISPVIRTTFTNPNTGTFDPAIVRNFVTQIDKDPTAALVWNFIKDQMIQQRYLSKYITLVAKGMYVTDLEVEQGVANSDITSAISYIVKDYSQVADSTIDISQAEVKKYYDAHKNIFRQTASRDIEYVLFDVLPSDSDYVDAEKHINEIAAEFAVSETPLQYATLNSQNPTEKRYFTEDQLPAELAAFAFGANSNGMYGPTKEGDMYTMARVADSKMLPDSVGARHILIGADQKATADSILNALKGGASFAELSATYSQDPGAKAKDGDLGVFQPEQMVPEFSEAVLETHKGDYFTVQTQFGIHVGQVTYKSEPKKKVQLATITYKIEPSETTQQTIYANASKFISEAAGSYENFEKAATDNSLSKRVVRIKNTDRNVSGINNSREIVRWAYNGNKGDVSAIMEVDGNYVIAAITGVSEDGIAPLETVSPQIVSILREQKKGEILAQEMTGSSLAEVASKLNLEVKEAANIDFNSFYIESVGVEPKLIGAVTGAKENTLSKPVAGQKGVFLFDVTSRAKVDNVTPESEKVRLEASAQAYIMERVNQALTEQSKITDNRVKFF</sequence>
<evidence type="ECO:0000313" key="15">
    <source>
        <dbReference type="Proteomes" id="UP000636891"/>
    </source>
</evidence>
<keyword evidence="11" id="KW-0697">Rotamase</keyword>
<evidence type="ECO:0000256" key="5">
    <source>
        <dbReference type="ARBA" id="ARBA00022989"/>
    </source>
</evidence>
<dbReference type="PROSITE" id="PS50198">
    <property type="entry name" value="PPIC_PPIASE_2"/>
    <property type="match status" value="1"/>
</dbReference>
<comment type="subcellular location">
    <subcellularLocation>
        <location evidence="1">Cell inner membrane</location>
        <topology evidence="1">Single-pass type II membrane protein</topology>
        <orientation evidence="1">Periplasmic side</orientation>
    </subcellularLocation>
</comment>
<dbReference type="InterPro" id="IPR046357">
    <property type="entry name" value="PPIase_dom_sf"/>
</dbReference>
<evidence type="ECO:0000313" key="14">
    <source>
        <dbReference type="EMBL" id="MBC5616087.1"/>
    </source>
</evidence>
<dbReference type="PANTHER" id="PTHR47529">
    <property type="entry name" value="PEPTIDYL-PROLYL CIS-TRANS ISOMERASE D"/>
    <property type="match status" value="1"/>
</dbReference>
<name>A0ABR7CKB7_9BACT</name>
<keyword evidence="4 12" id="KW-0812">Transmembrane</keyword>
<evidence type="ECO:0000256" key="2">
    <source>
        <dbReference type="ARBA" id="ARBA00022475"/>
    </source>
</evidence>
<evidence type="ECO:0000256" key="9">
    <source>
        <dbReference type="ARBA" id="ARBA00040743"/>
    </source>
</evidence>
<dbReference type="InterPro" id="IPR052029">
    <property type="entry name" value="PpiD_chaperone"/>
</dbReference>
<dbReference type="InterPro" id="IPR027304">
    <property type="entry name" value="Trigger_fact/SurA_dom_sf"/>
</dbReference>
<organism evidence="14 15">
    <name type="scientific">Alistipes hominis</name>
    <dbReference type="NCBI Taxonomy" id="2763015"/>
    <lineage>
        <taxon>Bacteria</taxon>
        <taxon>Pseudomonadati</taxon>
        <taxon>Bacteroidota</taxon>
        <taxon>Bacteroidia</taxon>
        <taxon>Bacteroidales</taxon>
        <taxon>Rikenellaceae</taxon>
        <taxon>Alistipes</taxon>
    </lineage>
</organism>
<keyword evidence="2" id="KW-1003">Cell membrane</keyword>
<comment type="similarity">
    <text evidence="8">Belongs to the PpiD chaperone family.</text>
</comment>
<dbReference type="SUPFAM" id="SSF54534">
    <property type="entry name" value="FKBP-like"/>
    <property type="match status" value="1"/>
</dbReference>
<keyword evidence="15" id="KW-1185">Reference proteome</keyword>
<feature type="transmembrane region" description="Helical" evidence="12">
    <location>
        <begin position="12"/>
        <end position="29"/>
    </location>
</feature>
<keyword evidence="5 12" id="KW-1133">Transmembrane helix</keyword>
<reference evidence="14 15" key="1">
    <citation type="submission" date="2020-08" db="EMBL/GenBank/DDBJ databases">
        <title>Genome public.</title>
        <authorList>
            <person name="Liu C."/>
            <person name="Sun Q."/>
        </authorList>
    </citation>
    <scope>NUCLEOTIDE SEQUENCE [LARGE SCALE GENOMIC DNA]</scope>
    <source>
        <strain evidence="14 15">New-7</strain>
    </source>
</reference>
<evidence type="ECO:0000256" key="10">
    <source>
        <dbReference type="ARBA" id="ARBA00042775"/>
    </source>
</evidence>
<keyword evidence="7" id="KW-0143">Chaperone</keyword>
<dbReference type="Pfam" id="PF13623">
    <property type="entry name" value="SurA_N_2"/>
    <property type="match status" value="1"/>
</dbReference>
<feature type="domain" description="PpiC" evidence="13">
    <location>
        <begin position="343"/>
        <end position="434"/>
    </location>
</feature>
<evidence type="ECO:0000256" key="4">
    <source>
        <dbReference type="ARBA" id="ARBA00022692"/>
    </source>
</evidence>
<dbReference type="Proteomes" id="UP000636891">
    <property type="component" value="Unassembled WGS sequence"/>
</dbReference>
<dbReference type="PANTHER" id="PTHR47529:SF1">
    <property type="entry name" value="PERIPLASMIC CHAPERONE PPID"/>
    <property type="match status" value="1"/>
</dbReference>
<dbReference type="InterPro" id="IPR000297">
    <property type="entry name" value="PPIase_PpiC"/>
</dbReference>
<evidence type="ECO:0000256" key="6">
    <source>
        <dbReference type="ARBA" id="ARBA00023136"/>
    </source>
</evidence>
<proteinExistence type="inferred from homology"/>
<evidence type="ECO:0000256" key="1">
    <source>
        <dbReference type="ARBA" id="ARBA00004382"/>
    </source>
</evidence>
<dbReference type="Gene3D" id="3.10.50.40">
    <property type="match status" value="1"/>
</dbReference>
<gene>
    <name evidence="14" type="ORF">H8S08_03515</name>
</gene>
<dbReference type="Pfam" id="PF13616">
    <property type="entry name" value="Rotamase_3"/>
    <property type="match status" value="1"/>
</dbReference>